<sequence length="71" mass="7575">MKVFLIICILIATAVFYSLSTSTARELSHQGPDRTLDTSKPPRDPVKPPPGSLLVAPSSHHVTPSSHLVAS</sequence>
<feature type="compositionally biased region" description="Polar residues" evidence="1">
    <location>
        <begin position="60"/>
        <end position="71"/>
    </location>
</feature>
<keyword evidence="4" id="KW-1185">Reference proteome</keyword>
<dbReference type="EMBL" id="JADGMS010000017">
    <property type="protein sequence ID" value="KAF9663939.1"/>
    <property type="molecule type" value="Genomic_DNA"/>
</dbReference>
<proteinExistence type="predicted"/>
<evidence type="ECO:0000256" key="1">
    <source>
        <dbReference type="SAM" id="MobiDB-lite"/>
    </source>
</evidence>
<evidence type="ECO:0008006" key="5">
    <source>
        <dbReference type="Google" id="ProtNLM"/>
    </source>
</evidence>
<feature type="signal peptide" evidence="2">
    <location>
        <begin position="1"/>
        <end position="20"/>
    </location>
</feature>
<feature type="compositionally biased region" description="Basic and acidic residues" evidence="1">
    <location>
        <begin position="27"/>
        <end position="46"/>
    </location>
</feature>
<gene>
    <name evidence="3" type="ORF">SADUNF_Sadunf17G0104100</name>
</gene>
<feature type="region of interest" description="Disordered" evidence="1">
    <location>
        <begin position="27"/>
        <end position="71"/>
    </location>
</feature>
<name>A0A835J8F6_9ROSI</name>
<dbReference type="Proteomes" id="UP000657918">
    <property type="component" value="Unassembled WGS sequence"/>
</dbReference>
<dbReference type="OrthoDB" id="10579563at2759"/>
<protein>
    <recommendedName>
        <fullName evidence="5">Secreted protein</fullName>
    </recommendedName>
</protein>
<comment type="caution">
    <text evidence="3">The sequence shown here is derived from an EMBL/GenBank/DDBJ whole genome shotgun (WGS) entry which is preliminary data.</text>
</comment>
<feature type="chain" id="PRO_5032490699" description="Secreted protein" evidence="2">
    <location>
        <begin position="21"/>
        <end position="71"/>
    </location>
</feature>
<accession>A0A835J8F6</accession>
<evidence type="ECO:0000256" key="2">
    <source>
        <dbReference type="SAM" id="SignalP"/>
    </source>
</evidence>
<dbReference type="AlphaFoldDB" id="A0A835J8F6"/>
<evidence type="ECO:0000313" key="4">
    <source>
        <dbReference type="Proteomes" id="UP000657918"/>
    </source>
</evidence>
<evidence type="ECO:0000313" key="3">
    <source>
        <dbReference type="EMBL" id="KAF9663939.1"/>
    </source>
</evidence>
<reference evidence="3 4" key="1">
    <citation type="submission" date="2020-10" db="EMBL/GenBank/DDBJ databases">
        <title>Plant Genome Project.</title>
        <authorList>
            <person name="Zhang R.-G."/>
        </authorList>
    </citation>
    <scope>NUCLEOTIDE SEQUENCE [LARGE SCALE GENOMIC DNA]</scope>
    <source>
        <strain evidence="3">FAFU-HL-1</strain>
        <tissue evidence="3">Leaf</tissue>
    </source>
</reference>
<organism evidence="3 4">
    <name type="scientific">Salix dunnii</name>
    <dbReference type="NCBI Taxonomy" id="1413687"/>
    <lineage>
        <taxon>Eukaryota</taxon>
        <taxon>Viridiplantae</taxon>
        <taxon>Streptophyta</taxon>
        <taxon>Embryophyta</taxon>
        <taxon>Tracheophyta</taxon>
        <taxon>Spermatophyta</taxon>
        <taxon>Magnoliopsida</taxon>
        <taxon>eudicotyledons</taxon>
        <taxon>Gunneridae</taxon>
        <taxon>Pentapetalae</taxon>
        <taxon>rosids</taxon>
        <taxon>fabids</taxon>
        <taxon>Malpighiales</taxon>
        <taxon>Salicaceae</taxon>
        <taxon>Saliceae</taxon>
        <taxon>Salix</taxon>
    </lineage>
</organism>
<keyword evidence="2" id="KW-0732">Signal</keyword>